<feature type="compositionally biased region" description="Polar residues" evidence="12">
    <location>
        <begin position="533"/>
        <end position="547"/>
    </location>
</feature>
<dbReference type="InterPro" id="IPR050690">
    <property type="entry name" value="JHDM1_Histone_Demethylase"/>
</dbReference>
<keyword evidence="4" id="KW-0156">Chromatin regulator</keyword>
<dbReference type="Gene3D" id="2.60.120.650">
    <property type="entry name" value="Cupin"/>
    <property type="match status" value="1"/>
</dbReference>
<evidence type="ECO:0000256" key="7">
    <source>
        <dbReference type="ARBA" id="ARBA00023002"/>
    </source>
</evidence>
<feature type="compositionally biased region" description="Basic and acidic residues" evidence="12">
    <location>
        <begin position="781"/>
        <end position="790"/>
    </location>
</feature>
<evidence type="ECO:0000256" key="8">
    <source>
        <dbReference type="ARBA" id="ARBA00023004"/>
    </source>
</evidence>
<keyword evidence="9" id="KW-0805">Transcription regulation</keyword>
<comment type="cofactor">
    <cofactor evidence="1">
        <name>Fe(2+)</name>
        <dbReference type="ChEBI" id="CHEBI:29033"/>
    </cofactor>
</comment>
<evidence type="ECO:0000313" key="14">
    <source>
        <dbReference type="EMBL" id="MBN3318986.1"/>
    </source>
</evidence>
<dbReference type="EMBL" id="JAAWVO010042931">
    <property type="protein sequence ID" value="MBN3318986.1"/>
    <property type="molecule type" value="Genomic_DNA"/>
</dbReference>
<evidence type="ECO:0000256" key="12">
    <source>
        <dbReference type="SAM" id="MobiDB-lite"/>
    </source>
</evidence>
<keyword evidence="11" id="KW-0539">Nucleus</keyword>
<sequence length="992" mass="112061">MAAAPLYCVCRQPYDVSRFMIECDICKDWFHGSRRPVFLAVMKECSLAWSEFREIFSEARCACAPVVFGGPVGGRLRDVPLLSCMFACSYPCDRTVAVRVPVLRHDSAKSCVQVEEHHAVDIDVYHCPNCDKIHGPSLMKKRINWHRHDYTEPDDGTKPVQAGTSVFVRQLQARTFPSADEMVVKMQGSQVTQRYLEKQGFDYPIAVHKLDGLGLKLPPPTFSVKDVQHYVGGDKVIDVIDVARQADSKIKLSEFVKYYYSSHRPKVLNVISLEFSDTRMADLVVVPDIAQKMSWVENYWPDDSVFPKPFVQKYCLMGVKDSYTDFHIDFGGTSVWYHVLWGEKIFYLIKPTEANLALYEAWSSSPNQSEVFFGEKVDKCYKCVVRQGTTLLIPTGWIHAVLTSQDCMAFGGNFLHNLNIEMQLRCYEMERRLKTPDLFKFPYFEAICWYVAKNLLETLKELREDSCQPPTYLIEGVKALATALKSWLKREATEPTGEVPDHIRPNHLIKELNKEIRYQEEDQSGGRPAKSQGMGSSCPMTRSSLERGSQARRNARRLRDHSTKTPSNLDILELHTREVLRRLEMSPWEEDLVYSSRMNGKYNKVFQATSSTPERRNFDNNLRLVLSNGRIMRQGGEHPGETRQAESTQQDERQQVPDKSSSAAGGEGNTGRSKEASKIKNEKEEWEEESIQEKHAKQNPLNILPYGSGYVDMRNEPEFFESVKSELRNGASGHSDTSDSEAESEDSCTIKVYGRSYLWFPFPQQKDSSEEESGSSEEDEKVSSKSETQRDSGGIMDLYQASQRLSDQEKPLKQERPTSPSTEEAIQGMLSMAGLLYPQCLPGHLEESGSSQEPWDSSREQWWSSPAHRTADSGGGEPASGEDSLGGFGTSHQDETKAQKHLRKECTAELSQRIQENKNFMDSESSSNSSGSDAWVNHRHPLTSSSSSPLRDDCSLGAEFQYSETSLSPPLHPSKRPASNPPPISNQATKGQ</sequence>
<dbReference type="InterPro" id="IPR011011">
    <property type="entry name" value="Znf_FYVE_PHD"/>
</dbReference>
<dbReference type="SUPFAM" id="SSF57903">
    <property type="entry name" value="FYVE/PHD zinc finger"/>
    <property type="match status" value="1"/>
</dbReference>
<dbReference type="Gene3D" id="1.20.58.1360">
    <property type="match status" value="1"/>
</dbReference>
<evidence type="ECO:0000256" key="11">
    <source>
        <dbReference type="ARBA" id="ARBA00023242"/>
    </source>
</evidence>
<keyword evidence="3" id="KW-0479">Metal-binding</keyword>
<dbReference type="GO" id="GO:0007399">
    <property type="term" value="P:nervous system development"/>
    <property type="evidence" value="ECO:0007669"/>
    <property type="project" value="UniProtKB-KW"/>
</dbReference>
<evidence type="ECO:0000256" key="3">
    <source>
        <dbReference type="ARBA" id="ARBA00022723"/>
    </source>
</evidence>
<reference evidence="14" key="1">
    <citation type="journal article" date="2021" name="Cell">
        <title>Tracing the genetic footprints of vertebrate landing in non-teleost ray-finned fishes.</title>
        <authorList>
            <person name="Bi X."/>
            <person name="Wang K."/>
            <person name="Yang L."/>
            <person name="Pan H."/>
            <person name="Jiang H."/>
            <person name="Wei Q."/>
            <person name="Fang M."/>
            <person name="Yu H."/>
            <person name="Zhu C."/>
            <person name="Cai Y."/>
            <person name="He Y."/>
            <person name="Gan X."/>
            <person name="Zeng H."/>
            <person name="Yu D."/>
            <person name="Zhu Y."/>
            <person name="Jiang H."/>
            <person name="Qiu Q."/>
            <person name="Yang H."/>
            <person name="Zhang Y.E."/>
            <person name="Wang W."/>
            <person name="Zhu M."/>
            <person name="He S."/>
            <person name="Zhang G."/>
        </authorList>
    </citation>
    <scope>NUCLEOTIDE SEQUENCE</scope>
    <source>
        <strain evidence="14">Allg_001</strain>
    </source>
</reference>
<evidence type="ECO:0000256" key="9">
    <source>
        <dbReference type="ARBA" id="ARBA00023015"/>
    </source>
</evidence>
<feature type="compositionally biased region" description="Low complexity" evidence="12">
    <location>
        <begin position="923"/>
        <end position="932"/>
    </location>
</feature>
<feature type="compositionally biased region" description="Basic and acidic residues" evidence="12">
    <location>
        <begin position="635"/>
        <end position="656"/>
    </location>
</feature>
<dbReference type="GO" id="GO:0005634">
    <property type="term" value="C:nucleus"/>
    <property type="evidence" value="ECO:0007669"/>
    <property type="project" value="UniProtKB-SubCell"/>
</dbReference>
<evidence type="ECO:0000256" key="2">
    <source>
        <dbReference type="ARBA" id="ARBA00004123"/>
    </source>
</evidence>
<evidence type="ECO:0000256" key="6">
    <source>
        <dbReference type="ARBA" id="ARBA00022964"/>
    </source>
</evidence>
<proteinExistence type="predicted"/>
<feature type="compositionally biased region" description="Gly residues" evidence="12">
    <location>
        <begin position="873"/>
        <end position="889"/>
    </location>
</feature>
<name>A0A8J7TDL3_ATRSP</name>
<dbReference type="PANTHER" id="PTHR23123">
    <property type="entry name" value="PHD/F-BOX CONTAINING PROTEIN"/>
    <property type="match status" value="1"/>
</dbReference>
<evidence type="ECO:0000256" key="4">
    <source>
        <dbReference type="ARBA" id="ARBA00022853"/>
    </source>
</evidence>
<dbReference type="AlphaFoldDB" id="A0A8J7TDL3"/>
<feature type="region of interest" description="Disordered" evidence="12">
    <location>
        <begin position="519"/>
        <end position="564"/>
    </location>
</feature>
<gene>
    <name evidence="14" type="primary">Kdm7a</name>
    <name evidence="14" type="ORF">GTO95_0006808</name>
</gene>
<dbReference type="PROSITE" id="PS51184">
    <property type="entry name" value="JMJC"/>
    <property type="match status" value="1"/>
</dbReference>
<dbReference type="InterPro" id="IPR041070">
    <property type="entry name" value="JHD"/>
</dbReference>
<accession>A0A8J7TDL3</accession>
<keyword evidence="10" id="KW-0804">Transcription</keyword>
<evidence type="ECO:0000313" key="15">
    <source>
        <dbReference type="Proteomes" id="UP000736164"/>
    </source>
</evidence>
<evidence type="ECO:0000256" key="10">
    <source>
        <dbReference type="ARBA" id="ARBA00023163"/>
    </source>
</evidence>
<dbReference type="Gene3D" id="3.30.40.10">
    <property type="entry name" value="Zinc/RING finger domain, C3HC4 (zinc finger)"/>
    <property type="match status" value="1"/>
</dbReference>
<feature type="non-terminal residue" evidence="14">
    <location>
        <position position="1"/>
    </location>
</feature>
<feature type="compositionally biased region" description="Acidic residues" evidence="12">
    <location>
        <begin position="769"/>
        <end position="780"/>
    </location>
</feature>
<feature type="region of interest" description="Disordered" evidence="12">
    <location>
        <begin position="631"/>
        <end position="747"/>
    </location>
</feature>
<feature type="compositionally biased region" description="Polar residues" evidence="12">
    <location>
        <begin position="848"/>
        <end position="864"/>
    </location>
</feature>
<dbReference type="SMART" id="SM00558">
    <property type="entry name" value="JmjC"/>
    <property type="match status" value="1"/>
</dbReference>
<protein>
    <submittedName>
        <fullName evidence="14">KDM7A demethylase</fullName>
    </submittedName>
</protein>
<organism evidence="14 15">
    <name type="scientific">Atractosteus spatula</name>
    <name type="common">Alligator gar</name>
    <name type="synonym">Lepisosteus spatula</name>
    <dbReference type="NCBI Taxonomy" id="7917"/>
    <lineage>
        <taxon>Eukaryota</taxon>
        <taxon>Metazoa</taxon>
        <taxon>Chordata</taxon>
        <taxon>Craniata</taxon>
        <taxon>Vertebrata</taxon>
        <taxon>Euteleostomi</taxon>
        <taxon>Actinopterygii</taxon>
        <taxon>Neopterygii</taxon>
        <taxon>Holostei</taxon>
        <taxon>Semionotiformes</taxon>
        <taxon>Lepisosteidae</taxon>
        <taxon>Atractosteus</taxon>
    </lineage>
</organism>
<keyword evidence="15" id="KW-1185">Reference proteome</keyword>
<keyword evidence="6" id="KW-0223">Dioxygenase</keyword>
<keyword evidence="7" id="KW-0560">Oxidoreductase</keyword>
<dbReference type="InterPro" id="IPR013083">
    <property type="entry name" value="Znf_RING/FYVE/PHD"/>
</dbReference>
<evidence type="ECO:0000256" key="5">
    <source>
        <dbReference type="ARBA" id="ARBA00022902"/>
    </source>
</evidence>
<dbReference type="InterPro" id="IPR003347">
    <property type="entry name" value="JmjC_dom"/>
</dbReference>
<dbReference type="Pfam" id="PF02373">
    <property type="entry name" value="JmjC"/>
    <property type="match status" value="1"/>
</dbReference>
<evidence type="ECO:0000256" key="1">
    <source>
        <dbReference type="ARBA" id="ARBA00001954"/>
    </source>
</evidence>
<dbReference type="GO" id="GO:0071558">
    <property type="term" value="F:histone H3K27me2/H3K27me3 demethylase activity"/>
    <property type="evidence" value="ECO:0007669"/>
    <property type="project" value="UniProtKB-ARBA"/>
</dbReference>
<dbReference type="GO" id="GO:0032454">
    <property type="term" value="F:histone H3K9 demethylase activity"/>
    <property type="evidence" value="ECO:0007669"/>
    <property type="project" value="UniProtKB-ARBA"/>
</dbReference>
<comment type="caution">
    <text evidence="14">The sequence shown here is derived from an EMBL/GenBank/DDBJ whole genome shotgun (WGS) entry which is preliminary data.</text>
</comment>
<dbReference type="Pfam" id="PF17811">
    <property type="entry name" value="JHD"/>
    <property type="match status" value="1"/>
</dbReference>
<keyword evidence="8" id="KW-0408">Iron</keyword>
<evidence type="ECO:0000259" key="13">
    <source>
        <dbReference type="PROSITE" id="PS51184"/>
    </source>
</evidence>
<keyword evidence="5" id="KW-0524">Neurogenesis</keyword>
<dbReference type="GO" id="GO:0046872">
    <property type="term" value="F:metal ion binding"/>
    <property type="evidence" value="ECO:0007669"/>
    <property type="project" value="UniProtKB-KW"/>
</dbReference>
<feature type="domain" description="JmjC" evidence="13">
    <location>
        <begin position="275"/>
        <end position="431"/>
    </location>
</feature>
<feature type="compositionally biased region" description="Basic and acidic residues" evidence="12">
    <location>
        <begin position="806"/>
        <end position="816"/>
    </location>
</feature>
<comment type="subcellular location">
    <subcellularLocation>
        <location evidence="2">Nucleus</location>
    </subcellularLocation>
</comment>
<feature type="region of interest" description="Disordered" evidence="12">
    <location>
        <begin position="763"/>
        <end position="992"/>
    </location>
</feature>
<dbReference type="FunFam" id="2.60.120.650:FF:000021">
    <property type="entry name" value="Lysine-specific demethylase 7A"/>
    <property type="match status" value="1"/>
</dbReference>
<dbReference type="Proteomes" id="UP000736164">
    <property type="component" value="Unassembled WGS sequence"/>
</dbReference>
<feature type="non-terminal residue" evidence="14">
    <location>
        <position position="992"/>
    </location>
</feature>
<feature type="compositionally biased region" description="Basic and acidic residues" evidence="12">
    <location>
        <begin position="672"/>
        <end position="683"/>
    </location>
</feature>
<feature type="compositionally biased region" description="Basic and acidic residues" evidence="12">
    <location>
        <begin position="713"/>
        <end position="727"/>
    </location>
</feature>
<dbReference type="SUPFAM" id="SSF51197">
    <property type="entry name" value="Clavaminate synthase-like"/>
    <property type="match status" value="1"/>
</dbReference>